<proteinExistence type="predicted"/>
<dbReference type="RefSeq" id="WP_176004513.1">
    <property type="nucleotide sequence ID" value="NZ_JABWMI010000003.1"/>
</dbReference>
<dbReference type="Proteomes" id="UP000535020">
    <property type="component" value="Unassembled WGS sequence"/>
</dbReference>
<evidence type="ECO:0000313" key="3">
    <source>
        <dbReference type="EMBL" id="NYA69693.1"/>
    </source>
</evidence>
<keyword evidence="2" id="KW-0812">Transmembrane</keyword>
<evidence type="ECO:0000313" key="4">
    <source>
        <dbReference type="Proteomes" id="UP000535020"/>
    </source>
</evidence>
<feature type="transmembrane region" description="Helical" evidence="2">
    <location>
        <begin position="6"/>
        <end position="25"/>
    </location>
</feature>
<reference evidence="3 4" key="1">
    <citation type="submission" date="2020-07" db="EMBL/GenBank/DDBJ databases">
        <authorList>
            <person name="Sun Q."/>
        </authorList>
    </citation>
    <scope>NUCLEOTIDE SEQUENCE [LARGE SCALE GENOMIC DNA]</scope>
    <source>
        <strain evidence="3 4">MAH-1</strain>
    </source>
</reference>
<organism evidence="3 4">
    <name type="scientific">Flavobacterium agri</name>
    <dbReference type="NCBI Taxonomy" id="2743471"/>
    <lineage>
        <taxon>Bacteria</taxon>
        <taxon>Pseudomonadati</taxon>
        <taxon>Bacteroidota</taxon>
        <taxon>Flavobacteriia</taxon>
        <taxon>Flavobacteriales</taxon>
        <taxon>Flavobacteriaceae</taxon>
        <taxon>Flavobacterium</taxon>
    </lineage>
</organism>
<keyword evidence="2" id="KW-0472">Membrane</keyword>
<name>A0A7Y9C5T0_9FLAO</name>
<feature type="region of interest" description="Disordered" evidence="1">
    <location>
        <begin position="61"/>
        <end position="94"/>
    </location>
</feature>
<dbReference type="AlphaFoldDB" id="A0A7Y9C5T0"/>
<keyword evidence="2" id="KW-1133">Transmembrane helix</keyword>
<accession>A0A7Y9C5T0</accession>
<gene>
    <name evidence="3" type="ORF">HZF10_02080</name>
</gene>
<keyword evidence="4" id="KW-1185">Reference proteome</keyword>
<evidence type="ECO:0000256" key="2">
    <source>
        <dbReference type="SAM" id="Phobius"/>
    </source>
</evidence>
<protein>
    <submittedName>
        <fullName evidence="3">Uncharacterized protein</fullName>
    </submittedName>
</protein>
<comment type="caution">
    <text evidence="3">The sequence shown here is derived from an EMBL/GenBank/DDBJ whole genome shotgun (WGS) entry which is preliminary data.</text>
</comment>
<evidence type="ECO:0000256" key="1">
    <source>
        <dbReference type="SAM" id="MobiDB-lite"/>
    </source>
</evidence>
<sequence length="94" mass="11107">MNGLTELLAFGLLYLFVVLVIFLLLREFNCWYWKINRRISVQERTNELLVKLLSEIQTAPKEENPKNELPSTAKISLNEMYRRKRENGDLPLNP</sequence>
<dbReference type="EMBL" id="JACBJI010000001">
    <property type="protein sequence ID" value="NYA69693.1"/>
    <property type="molecule type" value="Genomic_DNA"/>
</dbReference>